<dbReference type="Pfam" id="PF13561">
    <property type="entry name" value="adh_short_C2"/>
    <property type="match status" value="1"/>
</dbReference>
<proteinExistence type="inferred from homology"/>
<keyword evidence="4" id="KW-1185">Reference proteome</keyword>
<dbReference type="InterPro" id="IPR036291">
    <property type="entry name" value="NAD(P)-bd_dom_sf"/>
</dbReference>
<evidence type="ECO:0000256" key="1">
    <source>
        <dbReference type="ARBA" id="ARBA00006484"/>
    </source>
</evidence>
<dbReference type="Gene3D" id="3.40.50.720">
    <property type="entry name" value="NAD(P)-binding Rossmann-like Domain"/>
    <property type="match status" value="1"/>
</dbReference>
<name>A0AAW2YI92_9EUKA</name>
<dbReference type="SUPFAM" id="SSF51735">
    <property type="entry name" value="NAD(P)-binding Rossmann-fold domains"/>
    <property type="match status" value="1"/>
</dbReference>
<evidence type="ECO:0000313" key="4">
    <source>
        <dbReference type="Proteomes" id="UP001431209"/>
    </source>
</evidence>
<keyword evidence="2" id="KW-0560">Oxidoreductase</keyword>
<dbReference type="InterPro" id="IPR002347">
    <property type="entry name" value="SDR_fam"/>
</dbReference>
<dbReference type="GO" id="GO:0006633">
    <property type="term" value="P:fatty acid biosynthetic process"/>
    <property type="evidence" value="ECO:0007669"/>
    <property type="project" value="TreeGrafter"/>
</dbReference>
<dbReference type="PRINTS" id="PR00080">
    <property type="entry name" value="SDRFAMILY"/>
</dbReference>
<gene>
    <name evidence="3" type="ORF">AKO1_006170</name>
</gene>
<dbReference type="GO" id="GO:0016616">
    <property type="term" value="F:oxidoreductase activity, acting on the CH-OH group of donors, NAD or NADP as acceptor"/>
    <property type="evidence" value="ECO:0007669"/>
    <property type="project" value="TreeGrafter"/>
</dbReference>
<sequence>MYCYCDVSDEMSVKNAFKNIETKFNHVDILVNSAGVNRNGIILQYPTQEMQQLIQTNVMGTIFTSKEAVKLMIKHKKQGDIVNISSVIGNGRNNPGQSIYASSKAAIVGFSKSLAKELIPKGIKVNIVAPGFVDTDMTKQVSVDQVKYVLGSSMADPQDISQGVIFLIESKYITGHVLTIDGGLTL</sequence>
<organism evidence="3 4">
    <name type="scientific">Acrasis kona</name>
    <dbReference type="NCBI Taxonomy" id="1008807"/>
    <lineage>
        <taxon>Eukaryota</taxon>
        <taxon>Discoba</taxon>
        <taxon>Heterolobosea</taxon>
        <taxon>Tetramitia</taxon>
        <taxon>Eutetramitia</taxon>
        <taxon>Acrasidae</taxon>
        <taxon>Acrasis</taxon>
    </lineage>
</organism>
<protein>
    <submittedName>
        <fullName evidence="3">Carbonyl reductase</fullName>
    </submittedName>
</protein>
<dbReference type="InterPro" id="IPR020904">
    <property type="entry name" value="Sc_DH/Rdtase_CS"/>
</dbReference>
<dbReference type="PANTHER" id="PTHR42760:SF133">
    <property type="entry name" value="3-OXOACYL-[ACYL-CARRIER-PROTEIN] REDUCTASE"/>
    <property type="match status" value="1"/>
</dbReference>
<comment type="similarity">
    <text evidence="1">Belongs to the short-chain dehydrogenases/reductases (SDR) family.</text>
</comment>
<dbReference type="Proteomes" id="UP001431209">
    <property type="component" value="Unassembled WGS sequence"/>
</dbReference>
<dbReference type="GO" id="GO:0048038">
    <property type="term" value="F:quinone binding"/>
    <property type="evidence" value="ECO:0007669"/>
    <property type="project" value="TreeGrafter"/>
</dbReference>
<comment type="caution">
    <text evidence="3">The sequence shown here is derived from an EMBL/GenBank/DDBJ whole genome shotgun (WGS) entry which is preliminary data.</text>
</comment>
<reference evidence="3 4" key="1">
    <citation type="submission" date="2024-03" db="EMBL/GenBank/DDBJ databases">
        <title>The Acrasis kona genome and developmental transcriptomes reveal deep origins of eukaryotic multicellular pathways.</title>
        <authorList>
            <person name="Sheikh S."/>
            <person name="Fu C.-J."/>
            <person name="Brown M.W."/>
            <person name="Baldauf S.L."/>
        </authorList>
    </citation>
    <scope>NUCLEOTIDE SEQUENCE [LARGE SCALE GENOMIC DNA]</scope>
    <source>
        <strain evidence="3 4">ATCC MYA-3509</strain>
    </source>
</reference>
<dbReference type="PANTHER" id="PTHR42760">
    <property type="entry name" value="SHORT-CHAIN DEHYDROGENASES/REDUCTASES FAMILY MEMBER"/>
    <property type="match status" value="1"/>
</dbReference>
<dbReference type="AlphaFoldDB" id="A0AAW2YI92"/>
<dbReference type="CDD" id="cd05233">
    <property type="entry name" value="SDR_c"/>
    <property type="match status" value="1"/>
</dbReference>
<evidence type="ECO:0000256" key="2">
    <source>
        <dbReference type="ARBA" id="ARBA00023002"/>
    </source>
</evidence>
<evidence type="ECO:0000313" key="3">
    <source>
        <dbReference type="EMBL" id="KAL0476706.1"/>
    </source>
</evidence>
<dbReference type="PRINTS" id="PR00081">
    <property type="entry name" value="GDHRDH"/>
</dbReference>
<accession>A0AAW2YI92</accession>
<dbReference type="EMBL" id="JAOPGA020000078">
    <property type="protein sequence ID" value="KAL0476706.1"/>
    <property type="molecule type" value="Genomic_DNA"/>
</dbReference>
<dbReference type="PROSITE" id="PS00061">
    <property type="entry name" value="ADH_SHORT"/>
    <property type="match status" value="1"/>
</dbReference>